<name>A0AAD7G820_MYCRO</name>
<keyword evidence="2" id="KW-0521">NADP</keyword>
<protein>
    <recommendedName>
        <fullName evidence="6">NAD(P)-binding protein</fullName>
    </recommendedName>
</protein>
<dbReference type="PRINTS" id="PR00080">
    <property type="entry name" value="SDRFAMILY"/>
</dbReference>
<keyword evidence="5" id="KW-1185">Reference proteome</keyword>
<dbReference type="EMBL" id="JARKIE010000212">
    <property type="protein sequence ID" value="KAJ7665784.1"/>
    <property type="molecule type" value="Genomic_DNA"/>
</dbReference>
<dbReference type="InterPro" id="IPR020904">
    <property type="entry name" value="Sc_DH/Rdtase_CS"/>
</dbReference>
<proteinExistence type="inferred from homology"/>
<dbReference type="Proteomes" id="UP001221757">
    <property type="component" value="Unassembled WGS sequence"/>
</dbReference>
<comment type="similarity">
    <text evidence="1 3">Belongs to the short-chain dehydrogenases/reductases (SDR) family.</text>
</comment>
<organism evidence="4 5">
    <name type="scientific">Mycena rosella</name>
    <name type="common">Pink bonnet</name>
    <name type="synonym">Agaricus rosellus</name>
    <dbReference type="NCBI Taxonomy" id="1033263"/>
    <lineage>
        <taxon>Eukaryota</taxon>
        <taxon>Fungi</taxon>
        <taxon>Dikarya</taxon>
        <taxon>Basidiomycota</taxon>
        <taxon>Agaricomycotina</taxon>
        <taxon>Agaricomycetes</taxon>
        <taxon>Agaricomycetidae</taxon>
        <taxon>Agaricales</taxon>
        <taxon>Marasmiineae</taxon>
        <taxon>Mycenaceae</taxon>
        <taxon>Mycena</taxon>
    </lineage>
</organism>
<dbReference type="GO" id="GO:0006633">
    <property type="term" value="P:fatty acid biosynthetic process"/>
    <property type="evidence" value="ECO:0007669"/>
    <property type="project" value="TreeGrafter"/>
</dbReference>
<evidence type="ECO:0000256" key="3">
    <source>
        <dbReference type="RuleBase" id="RU000363"/>
    </source>
</evidence>
<dbReference type="SUPFAM" id="SSF51735">
    <property type="entry name" value="NAD(P)-binding Rossmann-fold domains"/>
    <property type="match status" value="1"/>
</dbReference>
<dbReference type="PANTHER" id="PTHR42760:SF121">
    <property type="entry name" value="3-OXOACYL-(ACYL-CARRIER-PROTEIN) REDUCTASE"/>
    <property type="match status" value="1"/>
</dbReference>
<dbReference type="InterPro" id="IPR036291">
    <property type="entry name" value="NAD(P)-bd_dom_sf"/>
</dbReference>
<gene>
    <name evidence="4" type="ORF">B0H17DRAFT_1090189</name>
</gene>
<dbReference type="Gene3D" id="3.40.50.720">
    <property type="entry name" value="NAD(P)-binding Rossmann-like Domain"/>
    <property type="match status" value="1"/>
</dbReference>
<dbReference type="GO" id="GO:0016616">
    <property type="term" value="F:oxidoreductase activity, acting on the CH-OH group of donors, NAD or NADP as acceptor"/>
    <property type="evidence" value="ECO:0007669"/>
    <property type="project" value="TreeGrafter"/>
</dbReference>
<dbReference type="InterPro" id="IPR002347">
    <property type="entry name" value="SDR_fam"/>
</dbReference>
<dbReference type="PROSITE" id="PS00061">
    <property type="entry name" value="ADH_SHORT"/>
    <property type="match status" value="1"/>
</dbReference>
<evidence type="ECO:0008006" key="6">
    <source>
        <dbReference type="Google" id="ProtNLM"/>
    </source>
</evidence>
<dbReference type="Pfam" id="PF00106">
    <property type="entry name" value="adh_short"/>
    <property type="match status" value="1"/>
</dbReference>
<dbReference type="AlphaFoldDB" id="A0AAD7G820"/>
<comment type="caution">
    <text evidence="4">The sequence shown here is derived from an EMBL/GenBank/DDBJ whole genome shotgun (WGS) entry which is preliminary data.</text>
</comment>
<evidence type="ECO:0000313" key="4">
    <source>
        <dbReference type="EMBL" id="KAJ7665784.1"/>
    </source>
</evidence>
<dbReference type="GO" id="GO:0048038">
    <property type="term" value="F:quinone binding"/>
    <property type="evidence" value="ECO:0007669"/>
    <property type="project" value="TreeGrafter"/>
</dbReference>
<dbReference type="PRINTS" id="PR00081">
    <property type="entry name" value="GDHRDH"/>
</dbReference>
<evidence type="ECO:0000256" key="2">
    <source>
        <dbReference type="ARBA" id="ARBA00022857"/>
    </source>
</evidence>
<evidence type="ECO:0000313" key="5">
    <source>
        <dbReference type="Proteomes" id="UP001221757"/>
    </source>
</evidence>
<accession>A0AAD7G820</accession>
<reference evidence="4" key="1">
    <citation type="submission" date="2023-03" db="EMBL/GenBank/DDBJ databases">
        <title>Massive genome expansion in bonnet fungi (Mycena s.s.) driven by repeated elements and novel gene families across ecological guilds.</title>
        <authorList>
            <consortium name="Lawrence Berkeley National Laboratory"/>
            <person name="Harder C.B."/>
            <person name="Miyauchi S."/>
            <person name="Viragh M."/>
            <person name="Kuo A."/>
            <person name="Thoen E."/>
            <person name="Andreopoulos B."/>
            <person name="Lu D."/>
            <person name="Skrede I."/>
            <person name="Drula E."/>
            <person name="Henrissat B."/>
            <person name="Morin E."/>
            <person name="Kohler A."/>
            <person name="Barry K."/>
            <person name="LaButti K."/>
            <person name="Morin E."/>
            <person name="Salamov A."/>
            <person name="Lipzen A."/>
            <person name="Mereny Z."/>
            <person name="Hegedus B."/>
            <person name="Baldrian P."/>
            <person name="Stursova M."/>
            <person name="Weitz H."/>
            <person name="Taylor A."/>
            <person name="Grigoriev I.V."/>
            <person name="Nagy L.G."/>
            <person name="Martin F."/>
            <person name="Kauserud H."/>
        </authorList>
    </citation>
    <scope>NUCLEOTIDE SEQUENCE</scope>
    <source>
        <strain evidence="4">CBHHK067</strain>
    </source>
</reference>
<evidence type="ECO:0000256" key="1">
    <source>
        <dbReference type="ARBA" id="ARBA00006484"/>
    </source>
</evidence>
<dbReference type="PANTHER" id="PTHR42760">
    <property type="entry name" value="SHORT-CHAIN DEHYDROGENASES/REDUCTASES FAMILY MEMBER"/>
    <property type="match status" value="1"/>
</dbReference>
<sequence>MFPKGTALVTGAARGIGKTTALRLADDGFDVSVNDIAHNSEALAKVVHEIQAKGRVSSAHVADVSLEDQVRGMVEVVKTYGRLDIVANAEIAGNIPVAEMTSDKWDHVMDVNAKGAFLCYKYAGMQMIKQGNSGRIIGASSIYGKQGGAVNFAYTASKFAIRGLTQAAALEFGLHGITVNAYAPGAIDTDMCQ</sequence>